<organism evidence="3">
    <name type="scientific">Diaporthe ambigua</name>
    <dbReference type="NCBI Taxonomy" id="73123"/>
    <lineage>
        <taxon>Eukaryota</taxon>
        <taxon>Fungi</taxon>
        <taxon>Dikarya</taxon>
        <taxon>Ascomycota</taxon>
        <taxon>Pezizomycotina</taxon>
        <taxon>Sordariomycetes</taxon>
        <taxon>Sordariomycetidae</taxon>
        <taxon>Diaporthales</taxon>
        <taxon>Diaporthaceae</taxon>
        <taxon>Diaporthe</taxon>
    </lineage>
</organism>
<accession>Q96UL5</accession>
<protein>
    <submittedName>
        <fullName evidence="3">Uncharacterized protein</fullName>
    </submittedName>
</protein>
<evidence type="ECO:0000256" key="2">
    <source>
        <dbReference type="SAM" id="Phobius"/>
    </source>
</evidence>
<keyword evidence="2" id="KW-1133">Transmembrane helix</keyword>
<feature type="region of interest" description="Disordered" evidence="1">
    <location>
        <begin position="117"/>
        <end position="144"/>
    </location>
</feature>
<reference evidence="3" key="1">
    <citation type="submission" date="2001-07" db="EMBL/GenBank/DDBJ databases">
        <title>Putative fungal RNA-dependent RNA polymerase.</title>
        <authorList>
            <person name="Preisig O."/>
            <person name="Wingfield M.J."/>
        </authorList>
    </citation>
    <scope>NUCLEOTIDE SEQUENCE</scope>
    <source>
        <strain evidence="3">CMW5287</strain>
    </source>
</reference>
<keyword evidence="2" id="KW-0472">Membrane</keyword>
<sequence length="185" mass="20462">MITPPVHDPLNMGVLFSPPDSPLKEGRTLLPWKGTSRSARRKQRLFWLICPVFLTLGLIYVFYPYSREPTIVLPLQNVAPRVEENTTSEAVVPDDASLGDEVDGLDHSIASELGDQTFLGGQGRDGPRTYGKRPGGGRGKKNKDVVPAKDFDEAFRRVINLLPSELEIRGLLQPLDGMTGEARLR</sequence>
<proteinExistence type="predicted"/>
<evidence type="ECO:0000256" key="1">
    <source>
        <dbReference type="SAM" id="MobiDB-lite"/>
    </source>
</evidence>
<evidence type="ECO:0000313" key="3">
    <source>
        <dbReference type="EMBL" id="AAK95830.1"/>
    </source>
</evidence>
<name>Q96UL5_9PEZI</name>
<dbReference type="EMBL" id="AY049072">
    <property type="protein sequence ID" value="AAK95830.1"/>
    <property type="molecule type" value="Genomic_DNA"/>
</dbReference>
<keyword evidence="2" id="KW-0812">Transmembrane</keyword>
<feature type="non-terminal residue" evidence="3">
    <location>
        <position position="185"/>
    </location>
</feature>
<dbReference type="AlphaFoldDB" id="Q96UL5"/>
<feature type="transmembrane region" description="Helical" evidence="2">
    <location>
        <begin position="45"/>
        <end position="63"/>
    </location>
</feature>